<dbReference type="GO" id="GO:0030968">
    <property type="term" value="P:endoplasmic reticulum unfolded protein response"/>
    <property type="evidence" value="ECO:0007669"/>
    <property type="project" value="TreeGrafter"/>
</dbReference>
<evidence type="ECO:0000313" key="17">
    <source>
        <dbReference type="Proteomes" id="UP000011083"/>
    </source>
</evidence>
<accession>L8GZC2</accession>
<keyword evidence="6" id="KW-0808">Transferase</keyword>
<gene>
    <name evidence="16" type="ORF">ACA1_312880</name>
</gene>
<dbReference type="STRING" id="1257118.L8GZC2"/>
<dbReference type="InterPro" id="IPR019734">
    <property type="entry name" value="TPR_rpt"/>
</dbReference>
<feature type="transmembrane region" description="Helical" evidence="14">
    <location>
        <begin position="198"/>
        <end position="214"/>
    </location>
</feature>
<keyword evidence="12 14" id="KW-0472">Membrane</keyword>
<evidence type="ECO:0000256" key="7">
    <source>
        <dbReference type="ARBA" id="ARBA00022692"/>
    </source>
</evidence>
<dbReference type="KEGG" id="acan:ACA1_312880"/>
<feature type="non-terminal residue" evidence="16">
    <location>
        <position position="389"/>
    </location>
</feature>
<evidence type="ECO:0000256" key="13">
    <source>
        <dbReference type="PROSITE-ProRule" id="PRU00339"/>
    </source>
</evidence>
<dbReference type="Pfam" id="PF13181">
    <property type="entry name" value="TPR_8"/>
    <property type="match status" value="1"/>
</dbReference>
<dbReference type="Pfam" id="PF08409">
    <property type="entry name" value="TMTC_DUF1736"/>
    <property type="match status" value="1"/>
</dbReference>
<feature type="transmembrane region" description="Helical" evidence="14">
    <location>
        <begin position="40"/>
        <end position="65"/>
    </location>
</feature>
<dbReference type="PROSITE" id="PS50005">
    <property type="entry name" value="TPR"/>
    <property type="match status" value="1"/>
</dbReference>
<keyword evidence="17" id="KW-1185">Reference proteome</keyword>
<dbReference type="InterPro" id="IPR011990">
    <property type="entry name" value="TPR-like_helical_dom_sf"/>
</dbReference>
<comment type="similarity">
    <text evidence="4">Belongs to the TMTC family.</text>
</comment>
<keyword evidence="8" id="KW-0677">Repeat</keyword>
<dbReference type="InterPro" id="IPR052346">
    <property type="entry name" value="O-mannosyl-transferase_TMTC"/>
</dbReference>
<dbReference type="RefSeq" id="XP_004339896.1">
    <property type="nucleotide sequence ID" value="XM_004339848.1"/>
</dbReference>
<dbReference type="Proteomes" id="UP000011083">
    <property type="component" value="Unassembled WGS sequence"/>
</dbReference>
<keyword evidence="7 14" id="KW-0812">Transmembrane</keyword>
<comment type="subcellular location">
    <subcellularLocation>
        <location evidence="2">Endoplasmic reticulum</location>
    </subcellularLocation>
    <subcellularLocation>
        <location evidence="1">Membrane</location>
        <topology evidence="1">Multi-pass membrane protein</topology>
    </subcellularLocation>
</comment>
<dbReference type="InterPro" id="IPR013618">
    <property type="entry name" value="TMTC_DUF1736"/>
</dbReference>
<feature type="domain" description="DUF1736" evidence="15">
    <location>
        <begin position="75"/>
        <end position="137"/>
    </location>
</feature>
<evidence type="ECO:0000256" key="5">
    <source>
        <dbReference type="ARBA" id="ARBA00012839"/>
    </source>
</evidence>
<keyword evidence="10" id="KW-0256">Endoplasmic reticulum</keyword>
<evidence type="ECO:0000259" key="15">
    <source>
        <dbReference type="Pfam" id="PF08409"/>
    </source>
</evidence>
<proteinExistence type="inferred from homology"/>
<feature type="non-terminal residue" evidence="16">
    <location>
        <position position="1"/>
    </location>
</feature>
<dbReference type="UniPathway" id="UPA00378"/>
<evidence type="ECO:0000256" key="2">
    <source>
        <dbReference type="ARBA" id="ARBA00004240"/>
    </source>
</evidence>
<dbReference type="SUPFAM" id="SSF48452">
    <property type="entry name" value="TPR-like"/>
    <property type="match status" value="1"/>
</dbReference>
<dbReference type="Gene3D" id="1.25.40.10">
    <property type="entry name" value="Tetratricopeptide repeat domain"/>
    <property type="match status" value="1"/>
</dbReference>
<evidence type="ECO:0000313" key="16">
    <source>
        <dbReference type="EMBL" id="ELR17883.1"/>
    </source>
</evidence>
<evidence type="ECO:0000256" key="8">
    <source>
        <dbReference type="ARBA" id="ARBA00022737"/>
    </source>
</evidence>
<keyword evidence="9 13" id="KW-0802">TPR repeat</keyword>
<protein>
    <recommendedName>
        <fullName evidence="5">dolichyl-phosphate-mannose--protein mannosyltransferase</fullName>
        <ecNumber evidence="5">2.4.1.109</ecNumber>
    </recommendedName>
</protein>
<dbReference type="PANTHER" id="PTHR44227:SF3">
    <property type="entry name" value="PROTEIN O-MANNOSYL-TRANSFERASE TMTC4"/>
    <property type="match status" value="1"/>
</dbReference>
<keyword evidence="11 14" id="KW-1133">Transmembrane helix</keyword>
<evidence type="ECO:0000256" key="12">
    <source>
        <dbReference type="ARBA" id="ARBA00023136"/>
    </source>
</evidence>
<dbReference type="GO" id="GO:0016020">
    <property type="term" value="C:membrane"/>
    <property type="evidence" value="ECO:0007669"/>
    <property type="project" value="UniProtKB-SubCell"/>
</dbReference>
<dbReference type="SMART" id="SM00028">
    <property type="entry name" value="TPR"/>
    <property type="match status" value="2"/>
</dbReference>
<dbReference type="EC" id="2.4.1.109" evidence="5"/>
<feature type="transmembrane region" description="Helical" evidence="14">
    <location>
        <begin position="127"/>
        <end position="146"/>
    </location>
</feature>
<evidence type="ECO:0000256" key="4">
    <source>
        <dbReference type="ARBA" id="ARBA00007882"/>
    </source>
</evidence>
<dbReference type="PANTHER" id="PTHR44227">
    <property type="match status" value="1"/>
</dbReference>
<sequence length="389" mass="44138">EAGVTVLAVNALWDLLHNCRFLDLVTQRPADVDSRRWYHFLFRLSVLSACFTFFTLHRAFFVGSFSGMVPNMAYNPLVDTSDPMTILLSASYLHFRSLYLLFVPTSLSFDYSFNCIPLVEAVSDPRNLWSLLTYSGLAYFLAWSVWQWPHRFFRAQSGDVDSDSDSDDNSREMLVMLFGLFAVPFFSTSGTLMAESALYVPSVGFCMLVGYLLHRGHENKVYSTRVFVCLCLAILLFFSATTYLRNPVWDSEAALYQSGVESCPASVRILHSHALELEKAGQTAQSAEYFRRALELDPTDLTSLARLGKQAFIRANTTEALAYYGGIINREPKIYHEYAYLDVGLIYWKGGVKQKAYNFLDHAVKLYNDPSYASLRTNLPTPARPRAVW</sequence>
<dbReference type="EMBL" id="KB007969">
    <property type="protein sequence ID" value="ELR17883.1"/>
    <property type="molecule type" value="Genomic_DNA"/>
</dbReference>
<name>L8GZC2_ACACF</name>
<evidence type="ECO:0000256" key="11">
    <source>
        <dbReference type="ARBA" id="ARBA00022989"/>
    </source>
</evidence>
<feature type="repeat" description="TPR" evidence="13">
    <location>
        <begin position="267"/>
        <end position="300"/>
    </location>
</feature>
<evidence type="ECO:0000256" key="10">
    <source>
        <dbReference type="ARBA" id="ARBA00022824"/>
    </source>
</evidence>
<evidence type="ECO:0000256" key="3">
    <source>
        <dbReference type="ARBA" id="ARBA00004922"/>
    </source>
</evidence>
<dbReference type="OrthoDB" id="19588at2759"/>
<evidence type="ECO:0000256" key="14">
    <source>
        <dbReference type="SAM" id="Phobius"/>
    </source>
</evidence>
<organism evidence="16 17">
    <name type="scientific">Acanthamoeba castellanii (strain ATCC 30010 / Neff)</name>
    <dbReference type="NCBI Taxonomy" id="1257118"/>
    <lineage>
        <taxon>Eukaryota</taxon>
        <taxon>Amoebozoa</taxon>
        <taxon>Discosea</taxon>
        <taxon>Longamoebia</taxon>
        <taxon>Centramoebida</taxon>
        <taxon>Acanthamoebidae</taxon>
        <taxon>Acanthamoeba</taxon>
    </lineage>
</organism>
<dbReference type="GeneID" id="14918627"/>
<feature type="transmembrane region" description="Helical" evidence="14">
    <location>
        <begin position="174"/>
        <end position="192"/>
    </location>
</feature>
<dbReference type="AlphaFoldDB" id="L8GZC2"/>
<reference evidence="16 17" key="1">
    <citation type="journal article" date="2013" name="Genome Biol.">
        <title>Genome of Acanthamoeba castellanii highlights extensive lateral gene transfer and early evolution of tyrosine kinase signaling.</title>
        <authorList>
            <person name="Clarke M."/>
            <person name="Lohan A.J."/>
            <person name="Liu B."/>
            <person name="Lagkouvardos I."/>
            <person name="Roy S."/>
            <person name="Zafar N."/>
            <person name="Bertelli C."/>
            <person name="Schilde C."/>
            <person name="Kianianmomeni A."/>
            <person name="Burglin T.R."/>
            <person name="Frech C."/>
            <person name="Turcotte B."/>
            <person name="Kopec K.O."/>
            <person name="Synnott J.M."/>
            <person name="Choo C."/>
            <person name="Paponov I."/>
            <person name="Finkler A."/>
            <person name="Soon Heng Tan C."/>
            <person name="Hutchins A.P."/>
            <person name="Weinmeier T."/>
            <person name="Rattei T."/>
            <person name="Chu J.S."/>
            <person name="Gimenez G."/>
            <person name="Irimia M."/>
            <person name="Rigden D.J."/>
            <person name="Fitzpatrick D.A."/>
            <person name="Lorenzo-Morales J."/>
            <person name="Bateman A."/>
            <person name="Chiu C.H."/>
            <person name="Tang P."/>
            <person name="Hegemann P."/>
            <person name="Fromm H."/>
            <person name="Raoult D."/>
            <person name="Greub G."/>
            <person name="Miranda-Saavedra D."/>
            <person name="Chen N."/>
            <person name="Nash P."/>
            <person name="Ginger M.L."/>
            <person name="Horn M."/>
            <person name="Schaap P."/>
            <person name="Caler L."/>
            <person name="Loftus B."/>
        </authorList>
    </citation>
    <scope>NUCLEOTIDE SEQUENCE [LARGE SCALE GENOMIC DNA]</scope>
    <source>
        <strain evidence="16 17">Neff</strain>
    </source>
</reference>
<dbReference type="VEuPathDB" id="AmoebaDB:ACA1_312880"/>
<evidence type="ECO:0000256" key="1">
    <source>
        <dbReference type="ARBA" id="ARBA00004141"/>
    </source>
</evidence>
<evidence type="ECO:0000256" key="9">
    <source>
        <dbReference type="ARBA" id="ARBA00022803"/>
    </source>
</evidence>
<dbReference type="GO" id="GO:0004169">
    <property type="term" value="F:dolichyl-phosphate-mannose-protein mannosyltransferase activity"/>
    <property type="evidence" value="ECO:0007669"/>
    <property type="project" value="UniProtKB-EC"/>
</dbReference>
<dbReference type="GO" id="GO:0005783">
    <property type="term" value="C:endoplasmic reticulum"/>
    <property type="evidence" value="ECO:0007669"/>
    <property type="project" value="UniProtKB-SubCell"/>
</dbReference>
<feature type="transmembrane region" description="Helical" evidence="14">
    <location>
        <begin position="226"/>
        <end position="244"/>
    </location>
</feature>
<evidence type="ECO:0000256" key="6">
    <source>
        <dbReference type="ARBA" id="ARBA00022679"/>
    </source>
</evidence>
<comment type="pathway">
    <text evidence="3">Protein modification; protein glycosylation.</text>
</comment>